<dbReference type="SMART" id="SM00267">
    <property type="entry name" value="GGDEF"/>
    <property type="match status" value="1"/>
</dbReference>
<evidence type="ECO:0000313" key="6">
    <source>
        <dbReference type="Proteomes" id="UP001501757"/>
    </source>
</evidence>
<dbReference type="CDD" id="cd01948">
    <property type="entry name" value="EAL"/>
    <property type="match status" value="1"/>
</dbReference>
<dbReference type="Pfam" id="PF00990">
    <property type="entry name" value="GGDEF"/>
    <property type="match status" value="1"/>
</dbReference>
<keyword evidence="2" id="KW-1133">Transmembrane helix</keyword>
<keyword evidence="6" id="KW-1185">Reference proteome</keyword>
<evidence type="ECO:0000256" key="1">
    <source>
        <dbReference type="SAM" id="Coils"/>
    </source>
</evidence>
<dbReference type="Proteomes" id="UP001501757">
    <property type="component" value="Unassembled WGS sequence"/>
</dbReference>
<evidence type="ECO:0000259" key="3">
    <source>
        <dbReference type="PROSITE" id="PS50883"/>
    </source>
</evidence>
<dbReference type="InterPro" id="IPR029787">
    <property type="entry name" value="Nucleotide_cyclase"/>
</dbReference>
<dbReference type="Gene3D" id="3.30.70.270">
    <property type="match status" value="1"/>
</dbReference>
<dbReference type="PANTHER" id="PTHR33121:SF19">
    <property type="entry name" value="CYCLIC DI-GMP PHOSPHODIESTERASE PA2567"/>
    <property type="match status" value="1"/>
</dbReference>
<feature type="transmembrane region" description="Helical" evidence="2">
    <location>
        <begin position="53"/>
        <end position="72"/>
    </location>
</feature>
<dbReference type="InterPro" id="IPR043128">
    <property type="entry name" value="Rev_trsase/Diguanyl_cyclase"/>
</dbReference>
<dbReference type="SUPFAM" id="SSF141868">
    <property type="entry name" value="EAL domain-like"/>
    <property type="match status" value="1"/>
</dbReference>
<accession>A0ABN0XDZ4</accession>
<feature type="domain" description="GGDEF" evidence="4">
    <location>
        <begin position="109"/>
        <end position="240"/>
    </location>
</feature>
<dbReference type="PANTHER" id="PTHR33121">
    <property type="entry name" value="CYCLIC DI-GMP PHOSPHODIESTERASE PDEF"/>
    <property type="match status" value="1"/>
</dbReference>
<keyword evidence="1" id="KW-0175">Coiled coil</keyword>
<evidence type="ECO:0000313" key="5">
    <source>
        <dbReference type="EMBL" id="GAA0361800.1"/>
    </source>
</evidence>
<gene>
    <name evidence="5" type="ORF">GCM10009092_27710</name>
</gene>
<organism evidence="5 6">
    <name type="scientific">Bowmanella denitrificans</name>
    <dbReference type="NCBI Taxonomy" id="366582"/>
    <lineage>
        <taxon>Bacteria</taxon>
        <taxon>Pseudomonadati</taxon>
        <taxon>Pseudomonadota</taxon>
        <taxon>Gammaproteobacteria</taxon>
        <taxon>Alteromonadales</taxon>
        <taxon>Alteromonadaceae</taxon>
        <taxon>Bowmanella</taxon>
    </lineage>
</organism>
<comment type="caution">
    <text evidence="5">The sequence shown here is derived from an EMBL/GenBank/DDBJ whole genome shotgun (WGS) entry which is preliminary data.</text>
</comment>
<dbReference type="InterPro" id="IPR000160">
    <property type="entry name" value="GGDEF_dom"/>
</dbReference>
<feature type="transmembrane region" description="Helical" evidence="2">
    <location>
        <begin position="12"/>
        <end position="30"/>
    </location>
</feature>
<dbReference type="NCBIfam" id="TIGR00254">
    <property type="entry name" value="GGDEF"/>
    <property type="match status" value="1"/>
</dbReference>
<dbReference type="InterPro" id="IPR035919">
    <property type="entry name" value="EAL_sf"/>
</dbReference>
<feature type="domain" description="EAL" evidence="3">
    <location>
        <begin position="249"/>
        <end position="503"/>
    </location>
</feature>
<dbReference type="InterPro" id="IPR001633">
    <property type="entry name" value="EAL_dom"/>
</dbReference>
<feature type="coiled-coil region" evidence="1">
    <location>
        <begin position="235"/>
        <end position="262"/>
    </location>
</feature>
<dbReference type="EMBL" id="BAAAEI010000015">
    <property type="protein sequence ID" value="GAA0361800.1"/>
    <property type="molecule type" value="Genomic_DNA"/>
</dbReference>
<dbReference type="PROSITE" id="PS50883">
    <property type="entry name" value="EAL"/>
    <property type="match status" value="1"/>
</dbReference>
<keyword evidence="2" id="KW-0812">Transmembrane</keyword>
<dbReference type="InterPro" id="IPR050706">
    <property type="entry name" value="Cyclic-di-GMP_PDE-like"/>
</dbReference>
<reference evidence="5 6" key="1">
    <citation type="journal article" date="2019" name="Int. J. Syst. Evol. Microbiol.">
        <title>The Global Catalogue of Microorganisms (GCM) 10K type strain sequencing project: providing services to taxonomists for standard genome sequencing and annotation.</title>
        <authorList>
            <consortium name="The Broad Institute Genomics Platform"/>
            <consortium name="The Broad Institute Genome Sequencing Center for Infectious Disease"/>
            <person name="Wu L."/>
            <person name="Ma J."/>
        </authorList>
    </citation>
    <scope>NUCLEOTIDE SEQUENCE [LARGE SCALE GENOMIC DNA]</scope>
    <source>
        <strain evidence="5 6">JCM 13378</strain>
    </source>
</reference>
<evidence type="ECO:0000259" key="4">
    <source>
        <dbReference type="PROSITE" id="PS50887"/>
    </source>
</evidence>
<dbReference type="SMART" id="SM00052">
    <property type="entry name" value="EAL"/>
    <property type="match status" value="1"/>
</dbReference>
<proteinExistence type="predicted"/>
<dbReference type="Gene3D" id="3.20.20.450">
    <property type="entry name" value="EAL domain"/>
    <property type="match status" value="1"/>
</dbReference>
<sequence>MSFLTIKKASRVAAFIALAYLILGASWILFSDLALQRAVPDTQLLTQLQTYKGWFYVAVNALLLYWLIRLALKRFERLDQRDPLTNLYRHHQFITYLKDMLKSARNGGEKVLLLHLDIDNFKALNQALGYRGADAFLRALADRLRACYQADTLLARLGADQFVVARKVRAQNQNWEQYALSLNGYFADVAAGLNLDVSCCIGVALGPDDGDNARALLLASSASLACAREEGPDSIRLFNRALSEAEQARQNLLADLRQAIENKSLSLVYQPQFHVPGGKISGCEVLLRWRHPQQGWISPQHFIQLAERHNLISALTAFVVRQACLDLTSYNLLGQGLPRVSVNISALEFNNPALMDALQLELDKASPLLPYLQLEITETAALTDLKASVMQLARLKQQGLRFSIDDFGTGYSSLMMLKELPIDEVKIDRAFIRDLMKQPRTIAIVEAVAAMAKGFGISVVAEGVETQEQLQCLTACGCQEAQGYLLAMPMGIEELVSFMQKQQSVTVGVSASG</sequence>
<dbReference type="RefSeq" id="WP_343845701.1">
    <property type="nucleotide sequence ID" value="NZ_BAAAEI010000015.1"/>
</dbReference>
<name>A0ABN0XDZ4_9ALTE</name>
<dbReference type="CDD" id="cd01949">
    <property type="entry name" value="GGDEF"/>
    <property type="match status" value="1"/>
</dbReference>
<evidence type="ECO:0000256" key="2">
    <source>
        <dbReference type="SAM" id="Phobius"/>
    </source>
</evidence>
<dbReference type="Pfam" id="PF00563">
    <property type="entry name" value="EAL"/>
    <property type="match status" value="1"/>
</dbReference>
<protein>
    <submittedName>
        <fullName evidence="5">Uncharacterized protein</fullName>
    </submittedName>
</protein>
<dbReference type="PROSITE" id="PS50887">
    <property type="entry name" value="GGDEF"/>
    <property type="match status" value="1"/>
</dbReference>
<keyword evidence="2" id="KW-0472">Membrane</keyword>
<dbReference type="SUPFAM" id="SSF55073">
    <property type="entry name" value="Nucleotide cyclase"/>
    <property type="match status" value="1"/>
</dbReference>